<dbReference type="KEGG" id="cvn:111120211"/>
<keyword evidence="7" id="KW-0560">Oxidoreductase</keyword>
<reference evidence="15" key="1">
    <citation type="submission" date="2025-08" db="UniProtKB">
        <authorList>
            <consortium name="RefSeq"/>
        </authorList>
    </citation>
    <scope>IDENTIFICATION</scope>
    <source>
        <tissue evidence="15">Whole sample</tissue>
    </source>
</reference>
<dbReference type="InterPro" id="IPR050705">
    <property type="entry name" value="Cytochrome_P450_3A"/>
</dbReference>
<dbReference type="OrthoDB" id="2789670at2759"/>
<dbReference type="InterPro" id="IPR001128">
    <property type="entry name" value="Cyt_P450"/>
</dbReference>
<evidence type="ECO:0000256" key="10">
    <source>
        <dbReference type="ARBA" id="ARBA00023136"/>
    </source>
</evidence>
<feature type="transmembrane region" description="Helical" evidence="13">
    <location>
        <begin position="276"/>
        <end position="294"/>
    </location>
</feature>
<evidence type="ECO:0000256" key="2">
    <source>
        <dbReference type="ARBA" id="ARBA00004586"/>
    </source>
</evidence>
<keyword evidence="13" id="KW-0812">Transmembrane</keyword>
<keyword evidence="13" id="KW-1133">Transmembrane helix</keyword>
<sequence length="777" mass="89905">MDVLGFLDIKGWILLTAFSLLSVYLYFKWKFGLWKRLGVPSPNYFPYIGFIKAIRDKGFAELDVELVQKHGKLFGLYFGNTPSLMISDPDVMKDIMIKDFSKAPNRYALINRRDELKHSLTEVVDDHWRFMRNTILPTFSSGKLRKMTPLLKVKYQMLMDGLKKRADQGEVIEFKEVFGNYTMDVIASLGFGMEIDSQTNPKNSFVKYAKELFAVDFNPLIVLAAFSSKFDAVLDYFKISPLNNRRIMGFYQSAVQQSARTLYSRFDMDVLGFLDIKGWILLTAFSLLSVYLYFKWKFGLWKRLGVPSPNYFPYIGFIKAIRDKGFAELDVELVQKHGKLFGLYFGNTPSLVISDPDVMKDIMIKDFSKAPNRYALIQRRDELKHSLTEVVDDHWRFMRNTILPTFSSGKLRKMTPLLKVKYQMLMDGLKKRADQGEVIEFKEVFGNYTMDVIASLGFGMEIDSQTNPKNSFVKYAKELFAVDFNPLIVLAAFSSKFDAVLDYFKISPLNNRRIMGFYQSAVQQAMEMRDDTDKNRKDMLQLMLNAHTDTDSNEIEDKHAYKNPEEWKKRGLTVDEITGNAILFMLAGYDTTSSTMTFMAYNLATNPECQDRLINEIDSVLGEEMPTYDNMQKLDYLDMVFSETLRLYPPATRTNRCNSEEIVIDGVKIPKNIELVFPIFAIHRDPNYWPEPEKFDPERFTTENKANRHPYVYLPFGHGPRNCIGQRLAAMEAKCAIVYILQHYRFVTCDETEIPLKLNKEALVSPANGVKLRLEKR</sequence>
<evidence type="ECO:0000256" key="6">
    <source>
        <dbReference type="ARBA" id="ARBA00022824"/>
    </source>
</evidence>
<evidence type="ECO:0000256" key="11">
    <source>
        <dbReference type="ARBA" id="ARBA00043906"/>
    </source>
</evidence>
<dbReference type="Proteomes" id="UP000694844">
    <property type="component" value="Chromosome 2"/>
</dbReference>
<dbReference type="GeneID" id="111120211"/>
<organism evidence="14 15">
    <name type="scientific">Crassostrea virginica</name>
    <name type="common">Eastern oyster</name>
    <dbReference type="NCBI Taxonomy" id="6565"/>
    <lineage>
        <taxon>Eukaryota</taxon>
        <taxon>Metazoa</taxon>
        <taxon>Spiralia</taxon>
        <taxon>Lophotrochozoa</taxon>
        <taxon>Mollusca</taxon>
        <taxon>Bivalvia</taxon>
        <taxon>Autobranchia</taxon>
        <taxon>Pteriomorphia</taxon>
        <taxon>Ostreida</taxon>
        <taxon>Ostreoidea</taxon>
        <taxon>Ostreidae</taxon>
        <taxon>Crassostrea</taxon>
    </lineage>
</organism>
<evidence type="ECO:0000256" key="5">
    <source>
        <dbReference type="ARBA" id="ARBA00022723"/>
    </source>
</evidence>
<keyword evidence="4 12" id="KW-0349">Heme</keyword>
<comment type="subcellular location">
    <subcellularLocation>
        <location evidence="2">Endoplasmic reticulum membrane</location>
    </subcellularLocation>
</comment>
<dbReference type="SUPFAM" id="SSF48264">
    <property type="entry name" value="Cytochrome P450"/>
    <property type="match status" value="2"/>
</dbReference>
<keyword evidence="14" id="KW-1185">Reference proteome</keyword>
<evidence type="ECO:0000313" key="14">
    <source>
        <dbReference type="Proteomes" id="UP000694844"/>
    </source>
</evidence>
<keyword evidence="8 12" id="KW-0408">Iron</keyword>
<dbReference type="FunFam" id="1.10.630.10:FF:000003">
    <property type="entry name" value="cytochrome P450 3A12-like isoform X2"/>
    <property type="match status" value="1"/>
</dbReference>
<dbReference type="PRINTS" id="PR00385">
    <property type="entry name" value="P450"/>
</dbReference>
<dbReference type="CDD" id="cd11055">
    <property type="entry name" value="CYP3A-like"/>
    <property type="match status" value="1"/>
</dbReference>
<keyword evidence="10 13" id="KW-0472">Membrane</keyword>
<dbReference type="PANTHER" id="PTHR24302">
    <property type="entry name" value="CYTOCHROME P450 FAMILY 3"/>
    <property type="match status" value="1"/>
</dbReference>
<evidence type="ECO:0000256" key="8">
    <source>
        <dbReference type="ARBA" id="ARBA00023004"/>
    </source>
</evidence>
<evidence type="ECO:0000313" key="15">
    <source>
        <dbReference type="RefSeq" id="XP_022316649.1"/>
    </source>
</evidence>
<dbReference type="GO" id="GO:0005506">
    <property type="term" value="F:iron ion binding"/>
    <property type="evidence" value="ECO:0007669"/>
    <property type="project" value="InterPro"/>
</dbReference>
<evidence type="ECO:0000256" key="4">
    <source>
        <dbReference type="ARBA" id="ARBA00022617"/>
    </source>
</evidence>
<dbReference type="AlphaFoldDB" id="A0A8B8CN80"/>
<name>A0A8B8CN80_CRAVI</name>
<feature type="binding site" description="axial binding residue" evidence="12">
    <location>
        <position position="723"/>
    </location>
    <ligand>
        <name>heme</name>
        <dbReference type="ChEBI" id="CHEBI:30413"/>
    </ligand>
    <ligandPart>
        <name>Fe</name>
        <dbReference type="ChEBI" id="CHEBI:18248"/>
    </ligandPart>
</feature>
<dbReference type="Pfam" id="PF00067">
    <property type="entry name" value="p450"/>
    <property type="match status" value="2"/>
</dbReference>
<protein>
    <submittedName>
        <fullName evidence="15">Cytochrome P450 3A12-like</fullName>
    </submittedName>
</protein>
<dbReference type="PROSITE" id="PS00086">
    <property type="entry name" value="CYTOCHROME_P450"/>
    <property type="match status" value="1"/>
</dbReference>
<comment type="similarity">
    <text evidence="3">Belongs to the cytochrome P450 family.</text>
</comment>
<dbReference type="GO" id="GO:0008395">
    <property type="term" value="F:steroid hydroxylase activity"/>
    <property type="evidence" value="ECO:0007669"/>
    <property type="project" value="TreeGrafter"/>
</dbReference>
<dbReference type="RefSeq" id="XP_022316649.1">
    <property type="nucleotide sequence ID" value="XM_022460941.1"/>
</dbReference>
<evidence type="ECO:0000256" key="13">
    <source>
        <dbReference type="SAM" id="Phobius"/>
    </source>
</evidence>
<evidence type="ECO:0000256" key="12">
    <source>
        <dbReference type="PIRSR" id="PIRSR602401-1"/>
    </source>
</evidence>
<evidence type="ECO:0000256" key="1">
    <source>
        <dbReference type="ARBA" id="ARBA00001971"/>
    </source>
</evidence>
<dbReference type="InterPro" id="IPR017972">
    <property type="entry name" value="Cyt_P450_CS"/>
</dbReference>
<dbReference type="PRINTS" id="PR00463">
    <property type="entry name" value="EP450I"/>
</dbReference>
<feature type="transmembrane region" description="Helical" evidence="13">
    <location>
        <begin position="6"/>
        <end position="27"/>
    </location>
</feature>
<dbReference type="Gene3D" id="1.10.630.10">
    <property type="entry name" value="Cytochrome P450"/>
    <property type="match status" value="2"/>
</dbReference>
<keyword evidence="9" id="KW-0503">Monooxygenase</keyword>
<dbReference type="GO" id="GO:0020037">
    <property type="term" value="F:heme binding"/>
    <property type="evidence" value="ECO:0007669"/>
    <property type="project" value="InterPro"/>
</dbReference>
<dbReference type="PANTHER" id="PTHR24302:SF15">
    <property type="entry name" value="FATTY-ACID PEROXYGENASE"/>
    <property type="match status" value="1"/>
</dbReference>
<comment type="cofactor">
    <cofactor evidence="1 12">
        <name>heme</name>
        <dbReference type="ChEBI" id="CHEBI:30413"/>
    </cofactor>
</comment>
<comment type="function">
    <text evidence="11">Cytochromes P450 are a group of heme-thiolate monooxygenases. They oxidize a variety of structurally unrelated compounds, including steroids, fatty acids, and xenobiotics.</text>
</comment>
<gene>
    <name evidence="15" type="primary">LOC111120211</name>
</gene>
<evidence type="ECO:0000256" key="3">
    <source>
        <dbReference type="ARBA" id="ARBA00010617"/>
    </source>
</evidence>
<dbReference type="GO" id="GO:0016705">
    <property type="term" value="F:oxidoreductase activity, acting on paired donors, with incorporation or reduction of molecular oxygen"/>
    <property type="evidence" value="ECO:0007669"/>
    <property type="project" value="InterPro"/>
</dbReference>
<accession>A0A8B8CN80</accession>
<dbReference type="GO" id="GO:0005789">
    <property type="term" value="C:endoplasmic reticulum membrane"/>
    <property type="evidence" value="ECO:0007669"/>
    <property type="project" value="UniProtKB-SubCell"/>
</dbReference>
<dbReference type="InterPro" id="IPR002401">
    <property type="entry name" value="Cyt_P450_E_grp-I"/>
</dbReference>
<proteinExistence type="inferred from homology"/>
<evidence type="ECO:0000256" key="9">
    <source>
        <dbReference type="ARBA" id="ARBA00023033"/>
    </source>
</evidence>
<dbReference type="InterPro" id="IPR036396">
    <property type="entry name" value="Cyt_P450_sf"/>
</dbReference>
<keyword evidence="6" id="KW-0256">Endoplasmic reticulum</keyword>
<keyword evidence="5 12" id="KW-0479">Metal-binding</keyword>
<evidence type="ECO:0000256" key="7">
    <source>
        <dbReference type="ARBA" id="ARBA00023002"/>
    </source>
</evidence>